<proteinExistence type="predicted"/>
<name>A0A1G6ZN66_9FLAO</name>
<keyword evidence="2" id="KW-1185">Reference proteome</keyword>
<sequence length="129" mass="14430">MAHLKSEQVKDLADNLLRMTNGLGNYRYENSERLSEDENQRIKELHEKQLSHTTELYTKSAVLVMDDVETSLKQIDTITLETQELYKNLTTVQTVLDRATSVLTLAIAIIGLDPKGITASIKGLLAKTA</sequence>
<accession>A0A1G6ZN66</accession>
<protein>
    <submittedName>
        <fullName evidence="1">Uncharacterized protein</fullName>
    </submittedName>
</protein>
<dbReference type="STRING" id="641691.SAMN05421636_10323"/>
<dbReference type="OrthoDB" id="1439363at2"/>
<evidence type="ECO:0000313" key="2">
    <source>
        <dbReference type="Proteomes" id="UP000199109"/>
    </source>
</evidence>
<dbReference type="Proteomes" id="UP000199109">
    <property type="component" value="Unassembled WGS sequence"/>
</dbReference>
<dbReference type="AlphaFoldDB" id="A0A1G6ZN66"/>
<reference evidence="1 2" key="1">
    <citation type="submission" date="2016-10" db="EMBL/GenBank/DDBJ databases">
        <authorList>
            <person name="de Groot N.N."/>
        </authorList>
    </citation>
    <scope>NUCLEOTIDE SEQUENCE [LARGE SCALE GENOMIC DNA]</scope>
    <source>
        <strain evidence="1 2">DSM 23421</strain>
    </source>
</reference>
<gene>
    <name evidence="1" type="ORF">SAMN05421636_10323</name>
</gene>
<evidence type="ECO:0000313" key="1">
    <source>
        <dbReference type="EMBL" id="SDE03942.1"/>
    </source>
</evidence>
<dbReference type="EMBL" id="FNAO01000003">
    <property type="protein sequence ID" value="SDE03942.1"/>
    <property type="molecule type" value="Genomic_DNA"/>
</dbReference>
<dbReference type="RefSeq" id="WP_091866555.1">
    <property type="nucleotide sequence ID" value="NZ_FNAO01000003.1"/>
</dbReference>
<organism evidence="1 2">
    <name type="scientific">Pricia antarctica</name>
    <dbReference type="NCBI Taxonomy" id="641691"/>
    <lineage>
        <taxon>Bacteria</taxon>
        <taxon>Pseudomonadati</taxon>
        <taxon>Bacteroidota</taxon>
        <taxon>Flavobacteriia</taxon>
        <taxon>Flavobacteriales</taxon>
        <taxon>Flavobacteriaceae</taxon>
        <taxon>Pricia</taxon>
    </lineage>
</organism>